<proteinExistence type="predicted"/>
<protein>
    <recommendedName>
        <fullName evidence="5">HupE/UreJ family protein</fullName>
    </recommendedName>
</protein>
<feature type="transmembrane region" description="Helical" evidence="1">
    <location>
        <begin position="89"/>
        <end position="108"/>
    </location>
</feature>
<evidence type="ECO:0000256" key="2">
    <source>
        <dbReference type="SAM" id="SignalP"/>
    </source>
</evidence>
<feature type="transmembrane region" description="Helical" evidence="1">
    <location>
        <begin position="32"/>
        <end position="56"/>
    </location>
</feature>
<evidence type="ECO:0000256" key="1">
    <source>
        <dbReference type="SAM" id="Phobius"/>
    </source>
</evidence>
<name>A0ABX1TJY9_9GAMM</name>
<feature type="chain" id="PRO_5046718210" description="HupE/UreJ family protein" evidence="2">
    <location>
        <begin position="23"/>
        <end position="156"/>
    </location>
</feature>
<reference evidence="3 4" key="1">
    <citation type="submission" date="2019-03" db="EMBL/GenBank/DDBJ databases">
        <title>Metabolic reconstructions from genomes of highly enriched 'Candidatus Accumulibacter' and 'Candidatus Competibacter' bioreactor populations.</title>
        <authorList>
            <person name="Annavajhala M.K."/>
            <person name="Welles L."/>
            <person name="Abbas B."/>
            <person name="Sorokin D."/>
            <person name="Park H."/>
            <person name="Van Loosdrecht M."/>
            <person name="Chandran K."/>
        </authorList>
    </citation>
    <scope>NUCLEOTIDE SEQUENCE [LARGE SCALE GENOMIC DNA]</scope>
    <source>
        <strain evidence="3 4">SBR_G</strain>
    </source>
</reference>
<keyword evidence="1" id="KW-1133">Transmembrane helix</keyword>
<comment type="caution">
    <text evidence="3">The sequence shown here is derived from an EMBL/GenBank/DDBJ whole genome shotgun (WGS) entry which is preliminary data.</text>
</comment>
<keyword evidence="2" id="KW-0732">Signal</keyword>
<evidence type="ECO:0008006" key="5">
    <source>
        <dbReference type="Google" id="ProtNLM"/>
    </source>
</evidence>
<gene>
    <name evidence="3" type="ORF">E4P82_11120</name>
</gene>
<organism evidence="3 4">
    <name type="scientific">Candidatus Competibacter phosphatis</name>
    <dbReference type="NCBI Taxonomy" id="221280"/>
    <lineage>
        <taxon>Bacteria</taxon>
        <taxon>Pseudomonadati</taxon>
        <taxon>Pseudomonadota</taxon>
        <taxon>Gammaproteobacteria</taxon>
        <taxon>Candidatus Competibacteraceae</taxon>
        <taxon>Candidatus Competibacter</taxon>
    </lineage>
</organism>
<keyword evidence="4" id="KW-1185">Reference proteome</keyword>
<keyword evidence="1" id="KW-0472">Membrane</keyword>
<feature type="signal peptide" evidence="2">
    <location>
        <begin position="1"/>
        <end position="22"/>
    </location>
</feature>
<dbReference type="Pfam" id="PF04955">
    <property type="entry name" value="HupE_UreJ"/>
    <property type="match status" value="1"/>
</dbReference>
<feature type="transmembrane region" description="Helical" evidence="1">
    <location>
        <begin position="63"/>
        <end position="83"/>
    </location>
</feature>
<dbReference type="Proteomes" id="UP000760480">
    <property type="component" value="Unassembled WGS sequence"/>
</dbReference>
<dbReference type="EMBL" id="SPMZ01000030">
    <property type="protein sequence ID" value="NMQ19702.1"/>
    <property type="molecule type" value="Genomic_DNA"/>
</dbReference>
<dbReference type="InterPro" id="IPR007038">
    <property type="entry name" value="HupE_UreJ"/>
</dbReference>
<dbReference type="RefSeq" id="WP_169248955.1">
    <property type="nucleotide sequence ID" value="NZ_SPMZ01000030.1"/>
</dbReference>
<accession>A0ABX1TJY9</accession>
<evidence type="ECO:0000313" key="3">
    <source>
        <dbReference type="EMBL" id="NMQ19702.1"/>
    </source>
</evidence>
<evidence type="ECO:0000313" key="4">
    <source>
        <dbReference type="Proteomes" id="UP000760480"/>
    </source>
</evidence>
<keyword evidence="1" id="KW-0812">Transmembrane</keyword>
<sequence length="156" mass="16231">MRRAIPKLIVALTAVVATPAHAHLVETGFGAFYDGIAHVAVTPSDLLVVVALALLAGQGGTRAARYAVFALPVAWLIGGLIGARWPSAATLPLLTTLSFAIAGALVALNARVRDIGVTVFAIVAGGAAWLREWRDHGPGGCRRTGAGRRGQRDLFF</sequence>